<accession>A0A160V6L7</accession>
<proteinExistence type="predicted"/>
<gene>
    <name evidence="2" type="ORF">MGWOODY_Clf2924</name>
</gene>
<evidence type="ECO:0000256" key="1">
    <source>
        <dbReference type="SAM" id="MobiDB-lite"/>
    </source>
</evidence>
<name>A0A160V6L7_9ZZZZ</name>
<dbReference type="EMBL" id="FAXA01000067">
    <property type="protein sequence ID" value="CUV01426.1"/>
    <property type="molecule type" value="Genomic_DNA"/>
</dbReference>
<protein>
    <submittedName>
        <fullName evidence="2">Uncharacterized protein</fullName>
    </submittedName>
</protein>
<organism evidence="2">
    <name type="scientific">hydrothermal vent metagenome</name>
    <dbReference type="NCBI Taxonomy" id="652676"/>
    <lineage>
        <taxon>unclassified sequences</taxon>
        <taxon>metagenomes</taxon>
        <taxon>ecological metagenomes</taxon>
    </lineage>
</organism>
<feature type="compositionally biased region" description="Basic and acidic residues" evidence="1">
    <location>
        <begin position="80"/>
        <end position="91"/>
    </location>
</feature>
<reference evidence="2" key="1">
    <citation type="submission" date="2015-10" db="EMBL/GenBank/DDBJ databases">
        <authorList>
            <person name="Gilbert D.G."/>
        </authorList>
    </citation>
    <scope>NUCLEOTIDE SEQUENCE</scope>
</reference>
<dbReference type="AlphaFoldDB" id="A0A160V6L7"/>
<sequence length="100" mass="10798">MDATGVLSKARQVIKDEQVAIDPQRWQCCMTSDFLALAKSGREDEALEVLLDGLLGKDSKGKCSNIAECVSGGCQVRNQSRHDSAENRNGQDRMAQAAGD</sequence>
<evidence type="ECO:0000313" key="2">
    <source>
        <dbReference type="EMBL" id="CUV01426.1"/>
    </source>
</evidence>
<feature type="region of interest" description="Disordered" evidence="1">
    <location>
        <begin position="80"/>
        <end position="100"/>
    </location>
</feature>